<name>A0ABW6K2J5_9BACI</name>
<keyword evidence="2" id="KW-1185">Reference proteome</keyword>
<evidence type="ECO:0000313" key="2">
    <source>
        <dbReference type="Proteomes" id="UP001601058"/>
    </source>
</evidence>
<protein>
    <submittedName>
        <fullName evidence="1">Uncharacterized protein</fullName>
    </submittedName>
</protein>
<reference evidence="1 2" key="1">
    <citation type="submission" date="2024-08" db="EMBL/GenBank/DDBJ databases">
        <title>Two novel Cytobacillus novel species.</title>
        <authorList>
            <person name="Liu G."/>
        </authorList>
    </citation>
    <scope>NUCLEOTIDE SEQUENCE [LARGE SCALE GENOMIC DNA]</scope>
    <source>
        <strain evidence="1 2">FJAT-53684</strain>
    </source>
</reference>
<dbReference type="RefSeq" id="WP_389221895.1">
    <property type="nucleotide sequence ID" value="NZ_JBIACJ010000009.1"/>
</dbReference>
<dbReference type="EMBL" id="JBIACJ010000009">
    <property type="protein sequence ID" value="MFE8697959.1"/>
    <property type="molecule type" value="Genomic_DNA"/>
</dbReference>
<organism evidence="1 2">
    <name type="scientific">Cytobacillus mangrovibacter</name>
    <dbReference type="NCBI Taxonomy" id="3299024"/>
    <lineage>
        <taxon>Bacteria</taxon>
        <taxon>Bacillati</taxon>
        <taxon>Bacillota</taxon>
        <taxon>Bacilli</taxon>
        <taxon>Bacillales</taxon>
        <taxon>Bacillaceae</taxon>
        <taxon>Cytobacillus</taxon>
    </lineage>
</organism>
<evidence type="ECO:0000313" key="1">
    <source>
        <dbReference type="EMBL" id="MFE8697959.1"/>
    </source>
</evidence>
<sequence length="78" mass="9305">MSETTGAVKAYLLEKRKNDKLLELIVEYEEFLTKEIEWNKNLTGNNYRHEGFVMGLESAKSMFLVRIWQEVERLYDSK</sequence>
<dbReference type="Proteomes" id="UP001601058">
    <property type="component" value="Unassembled WGS sequence"/>
</dbReference>
<proteinExistence type="predicted"/>
<comment type="caution">
    <text evidence="1">The sequence shown here is derived from an EMBL/GenBank/DDBJ whole genome shotgun (WGS) entry which is preliminary data.</text>
</comment>
<accession>A0ABW6K2J5</accession>
<gene>
    <name evidence="1" type="ORF">ACFYKT_16580</name>
</gene>